<reference evidence="4" key="1">
    <citation type="journal article" date="2019" name="Int. J. Syst. Evol. Microbiol.">
        <title>The Global Catalogue of Microorganisms (GCM) 10K type strain sequencing project: providing services to taxonomists for standard genome sequencing and annotation.</title>
        <authorList>
            <consortium name="The Broad Institute Genomics Platform"/>
            <consortium name="The Broad Institute Genome Sequencing Center for Infectious Disease"/>
            <person name="Wu L."/>
            <person name="Ma J."/>
        </authorList>
    </citation>
    <scope>NUCLEOTIDE SEQUENCE [LARGE SCALE GENOMIC DNA]</scope>
    <source>
        <strain evidence="4">JCM 17926</strain>
    </source>
</reference>
<dbReference type="InterPro" id="IPR003675">
    <property type="entry name" value="Rce1/LyrA-like_dom"/>
</dbReference>
<feature type="transmembrane region" description="Helical" evidence="1">
    <location>
        <begin position="65"/>
        <end position="80"/>
    </location>
</feature>
<dbReference type="PANTHER" id="PTHR39430:SF1">
    <property type="entry name" value="PROTEASE"/>
    <property type="match status" value="1"/>
</dbReference>
<feature type="transmembrane region" description="Helical" evidence="1">
    <location>
        <begin position="29"/>
        <end position="53"/>
    </location>
</feature>
<keyword evidence="1" id="KW-0812">Transmembrane</keyword>
<evidence type="ECO:0000313" key="3">
    <source>
        <dbReference type="EMBL" id="GAA4428904.1"/>
    </source>
</evidence>
<evidence type="ECO:0000259" key="2">
    <source>
        <dbReference type="Pfam" id="PF02517"/>
    </source>
</evidence>
<name>A0ABP8LH90_9BACT</name>
<dbReference type="EMBL" id="BAABHC010000005">
    <property type="protein sequence ID" value="GAA4428904.1"/>
    <property type="molecule type" value="Genomic_DNA"/>
</dbReference>
<gene>
    <name evidence="3" type="ORF">GCM10023188_13660</name>
</gene>
<evidence type="ECO:0000313" key="4">
    <source>
        <dbReference type="Proteomes" id="UP001500552"/>
    </source>
</evidence>
<accession>A0ABP8LH90</accession>
<keyword evidence="1" id="KW-0472">Membrane</keyword>
<keyword evidence="4" id="KW-1185">Reference proteome</keyword>
<proteinExistence type="predicted"/>
<protein>
    <recommendedName>
        <fullName evidence="2">CAAX prenyl protease 2/Lysostaphin resistance protein A-like domain-containing protein</fullName>
    </recommendedName>
</protein>
<dbReference type="Proteomes" id="UP001500552">
    <property type="component" value="Unassembled WGS sequence"/>
</dbReference>
<comment type="caution">
    <text evidence="3">The sequence shown here is derived from an EMBL/GenBank/DDBJ whole genome shotgun (WGS) entry which is preliminary data.</text>
</comment>
<dbReference type="Pfam" id="PF02517">
    <property type="entry name" value="Rce1-like"/>
    <property type="match status" value="1"/>
</dbReference>
<sequence>MVGFGIYAVKYLISYALGKFEVAGTMDTAFIFMLLAQALLAMFFSSAINEVVIRGYWLAYLREKHLLTWFLPVVTVLYILDDCWNAGFHAENVVFSAILGFTFAYAVLKTGNLWLSIGLHWGGNVMYRMLYGFNGQGVWRLENIADQPFYDYISLTVTALMFPVVYRLLKSRLIYVDAPADAKQEPLSAGTARLT</sequence>
<feature type="domain" description="CAAX prenyl protease 2/Lysostaphin resistance protein A-like" evidence="2">
    <location>
        <begin position="34"/>
        <end position="126"/>
    </location>
</feature>
<dbReference type="PANTHER" id="PTHR39430">
    <property type="entry name" value="MEMBRANE-ASSOCIATED PROTEASE-RELATED"/>
    <property type="match status" value="1"/>
</dbReference>
<keyword evidence="1" id="KW-1133">Transmembrane helix</keyword>
<organism evidence="3 4">
    <name type="scientific">Pontibacter saemangeumensis</name>
    <dbReference type="NCBI Taxonomy" id="1084525"/>
    <lineage>
        <taxon>Bacteria</taxon>
        <taxon>Pseudomonadati</taxon>
        <taxon>Bacteroidota</taxon>
        <taxon>Cytophagia</taxon>
        <taxon>Cytophagales</taxon>
        <taxon>Hymenobacteraceae</taxon>
        <taxon>Pontibacter</taxon>
    </lineage>
</organism>
<evidence type="ECO:0000256" key="1">
    <source>
        <dbReference type="SAM" id="Phobius"/>
    </source>
</evidence>